<sequence length="102" mass="10855">SIKFWWGYVRAEASATRLVVEVVSDLDGKLLDSFTLRKPKGWGEKFMAGRPGRGSGPNAAAAVDAARQAGGNEGVRRAEGGAWGWWQGLGPLAAVGTAEERR</sequence>
<proteinExistence type="predicted"/>
<organism evidence="1 2">
    <name type="scientific">Monoraphidium neglectum</name>
    <dbReference type="NCBI Taxonomy" id="145388"/>
    <lineage>
        <taxon>Eukaryota</taxon>
        <taxon>Viridiplantae</taxon>
        <taxon>Chlorophyta</taxon>
        <taxon>core chlorophytes</taxon>
        <taxon>Chlorophyceae</taxon>
        <taxon>CS clade</taxon>
        <taxon>Sphaeropleales</taxon>
        <taxon>Selenastraceae</taxon>
        <taxon>Monoraphidium</taxon>
    </lineage>
</organism>
<dbReference type="RefSeq" id="XP_013898468.1">
    <property type="nucleotide sequence ID" value="XM_014043014.1"/>
</dbReference>
<gene>
    <name evidence="1" type="ORF">MNEG_8516</name>
</gene>
<dbReference type="AlphaFoldDB" id="A0A0D2KVN6"/>
<dbReference type="GeneID" id="25741392"/>
<accession>A0A0D2KVN6</accession>
<dbReference type="STRING" id="145388.A0A0D2KVN6"/>
<reference evidence="1 2" key="1">
    <citation type="journal article" date="2013" name="BMC Genomics">
        <title>Reconstruction of the lipid metabolism for the microalga Monoraphidium neglectum from its genome sequence reveals characteristics suitable for biofuel production.</title>
        <authorList>
            <person name="Bogen C."/>
            <person name="Al-Dilaimi A."/>
            <person name="Albersmeier A."/>
            <person name="Wichmann J."/>
            <person name="Grundmann M."/>
            <person name="Rupp O."/>
            <person name="Lauersen K.J."/>
            <person name="Blifernez-Klassen O."/>
            <person name="Kalinowski J."/>
            <person name="Goesmann A."/>
            <person name="Mussgnug J.H."/>
            <person name="Kruse O."/>
        </authorList>
    </citation>
    <scope>NUCLEOTIDE SEQUENCE [LARGE SCALE GENOMIC DNA]</scope>
    <source>
        <strain evidence="1 2">SAG 48.87</strain>
    </source>
</reference>
<keyword evidence="2" id="KW-1185">Reference proteome</keyword>
<protein>
    <submittedName>
        <fullName evidence="1">Uncharacterized protein</fullName>
    </submittedName>
</protein>
<dbReference type="Proteomes" id="UP000054498">
    <property type="component" value="Unassembled WGS sequence"/>
</dbReference>
<evidence type="ECO:0000313" key="2">
    <source>
        <dbReference type="Proteomes" id="UP000054498"/>
    </source>
</evidence>
<dbReference type="KEGG" id="mng:MNEG_8516"/>
<evidence type="ECO:0000313" key="1">
    <source>
        <dbReference type="EMBL" id="KIY99448.1"/>
    </source>
</evidence>
<name>A0A0D2KVN6_9CHLO</name>
<feature type="non-terminal residue" evidence="1">
    <location>
        <position position="1"/>
    </location>
</feature>
<dbReference type="EMBL" id="KK101845">
    <property type="protein sequence ID" value="KIY99448.1"/>
    <property type="molecule type" value="Genomic_DNA"/>
</dbReference>